<dbReference type="Proteomes" id="UP000250043">
    <property type="component" value="Unassembled WGS sequence"/>
</dbReference>
<organism evidence="1 2">
    <name type="scientific">Obba rivulosa</name>
    <dbReference type="NCBI Taxonomy" id="1052685"/>
    <lineage>
        <taxon>Eukaryota</taxon>
        <taxon>Fungi</taxon>
        <taxon>Dikarya</taxon>
        <taxon>Basidiomycota</taxon>
        <taxon>Agaricomycotina</taxon>
        <taxon>Agaricomycetes</taxon>
        <taxon>Polyporales</taxon>
        <taxon>Gelatoporiaceae</taxon>
        <taxon>Obba</taxon>
    </lineage>
</organism>
<evidence type="ECO:0000313" key="2">
    <source>
        <dbReference type="Proteomes" id="UP000250043"/>
    </source>
</evidence>
<accession>A0A8E2ATA2</accession>
<reference evidence="1 2" key="1">
    <citation type="submission" date="2016-07" db="EMBL/GenBank/DDBJ databases">
        <title>Draft genome of the white-rot fungus Obba rivulosa 3A-2.</title>
        <authorList>
            <consortium name="DOE Joint Genome Institute"/>
            <person name="Miettinen O."/>
            <person name="Riley R."/>
            <person name="Acob R."/>
            <person name="Barry K."/>
            <person name="Cullen D."/>
            <person name="De Vries R."/>
            <person name="Hainaut M."/>
            <person name="Hatakka A."/>
            <person name="Henrissat B."/>
            <person name="Hilden K."/>
            <person name="Kuo R."/>
            <person name="Labutti K."/>
            <person name="Lipzen A."/>
            <person name="Makela M.R."/>
            <person name="Sandor L."/>
            <person name="Spatafora J.W."/>
            <person name="Grigoriev I.V."/>
            <person name="Hibbett D.S."/>
        </authorList>
    </citation>
    <scope>NUCLEOTIDE SEQUENCE [LARGE SCALE GENOMIC DNA]</scope>
    <source>
        <strain evidence="1 2">3A-2</strain>
    </source>
</reference>
<dbReference type="OrthoDB" id="2921803at2759"/>
<sequence>MQQSSALTRKTVIPYQSPPEITDRIIDFLFDDPPALKNCSLVRHSWPPPSRYHLFASVSLHGRNLESWGRLLMRTPSIDACVRALSLYLWERDGETMSPSFPTSARIPETFSV</sequence>
<protein>
    <recommendedName>
        <fullName evidence="3">F-box domain-containing protein</fullName>
    </recommendedName>
</protein>
<dbReference type="AlphaFoldDB" id="A0A8E2ATA2"/>
<name>A0A8E2ATA2_9APHY</name>
<evidence type="ECO:0008006" key="3">
    <source>
        <dbReference type="Google" id="ProtNLM"/>
    </source>
</evidence>
<proteinExistence type="predicted"/>
<evidence type="ECO:0000313" key="1">
    <source>
        <dbReference type="EMBL" id="OCH87950.1"/>
    </source>
</evidence>
<dbReference type="EMBL" id="KV722467">
    <property type="protein sequence ID" value="OCH87950.1"/>
    <property type="molecule type" value="Genomic_DNA"/>
</dbReference>
<keyword evidence="2" id="KW-1185">Reference proteome</keyword>
<gene>
    <name evidence="1" type="ORF">OBBRIDRAFT_117604</name>
</gene>